<comment type="caution">
    <text evidence="1">The sequence shown here is derived from an EMBL/GenBank/DDBJ whole genome shotgun (WGS) entry which is preliminary data.</text>
</comment>
<dbReference type="OrthoDB" id="3643028at2759"/>
<accession>A0A139HH44</accession>
<evidence type="ECO:0000313" key="2">
    <source>
        <dbReference type="Proteomes" id="UP000070133"/>
    </source>
</evidence>
<keyword evidence="2" id="KW-1185">Reference proteome</keyword>
<dbReference type="InterPro" id="IPR014710">
    <property type="entry name" value="RmlC-like_jellyroll"/>
</dbReference>
<protein>
    <recommendedName>
        <fullName evidence="3">Cupin 2 conserved barrel domain-containing protein</fullName>
    </recommendedName>
</protein>
<dbReference type="PANTHER" id="PTHR36156">
    <property type="entry name" value="SLR2101 PROTEIN"/>
    <property type="match status" value="1"/>
</dbReference>
<organism evidence="1 2">
    <name type="scientific">Pseudocercospora eumusae</name>
    <dbReference type="NCBI Taxonomy" id="321146"/>
    <lineage>
        <taxon>Eukaryota</taxon>
        <taxon>Fungi</taxon>
        <taxon>Dikarya</taxon>
        <taxon>Ascomycota</taxon>
        <taxon>Pezizomycotina</taxon>
        <taxon>Dothideomycetes</taxon>
        <taxon>Dothideomycetidae</taxon>
        <taxon>Mycosphaerellales</taxon>
        <taxon>Mycosphaerellaceae</taxon>
        <taxon>Pseudocercospora</taxon>
    </lineage>
</organism>
<dbReference type="EMBL" id="LFZN01000050">
    <property type="protein sequence ID" value="KXT01801.1"/>
    <property type="molecule type" value="Genomic_DNA"/>
</dbReference>
<dbReference type="PANTHER" id="PTHR36156:SF3">
    <property type="entry name" value="CUPIN 2 CONSERVED BARREL DOMAIN-CONTAINING PROTEIN"/>
    <property type="match status" value="1"/>
</dbReference>
<sequence>MIRGGTVLRYVDIAPQNTSPMHRTVSVDYGIVLEWQVEAIMDPGESRLLNRGDVVVQRATNHAWRNVSKTEWAQMLYVLQEAQTVTLPNGITLREDYGSMTGVRASTRVEKEDAQSSSMLGLIPRVALCGYALKSPRPQTIVIRLTFRAQDDGD</sequence>
<dbReference type="InterPro" id="IPR047142">
    <property type="entry name" value="OryJ/VirC-like"/>
</dbReference>
<evidence type="ECO:0008006" key="3">
    <source>
        <dbReference type="Google" id="ProtNLM"/>
    </source>
</evidence>
<dbReference type="InterPro" id="IPR011051">
    <property type="entry name" value="RmlC_Cupin_sf"/>
</dbReference>
<gene>
    <name evidence="1" type="ORF">AC578_2026</name>
</gene>
<dbReference type="Proteomes" id="UP000070133">
    <property type="component" value="Unassembled WGS sequence"/>
</dbReference>
<dbReference type="AlphaFoldDB" id="A0A139HH44"/>
<evidence type="ECO:0000313" key="1">
    <source>
        <dbReference type="EMBL" id="KXT01801.1"/>
    </source>
</evidence>
<dbReference type="SUPFAM" id="SSF51182">
    <property type="entry name" value="RmlC-like cupins"/>
    <property type="match status" value="1"/>
</dbReference>
<dbReference type="Gene3D" id="2.60.120.10">
    <property type="entry name" value="Jelly Rolls"/>
    <property type="match status" value="1"/>
</dbReference>
<dbReference type="CDD" id="cd02231">
    <property type="entry name" value="cupin_BLL6423-like"/>
    <property type="match status" value="1"/>
</dbReference>
<name>A0A139HH44_9PEZI</name>
<reference evidence="1 2" key="1">
    <citation type="submission" date="2015-07" db="EMBL/GenBank/DDBJ databases">
        <title>Comparative genomics of the Sigatoka disease complex on banana suggests a link between parallel evolutionary changes in Pseudocercospora fijiensis and Pseudocercospora eumusae and increased virulence on the banana host.</title>
        <authorList>
            <person name="Chang T.-C."/>
            <person name="Salvucci A."/>
            <person name="Crous P.W."/>
            <person name="Stergiopoulos I."/>
        </authorList>
    </citation>
    <scope>NUCLEOTIDE SEQUENCE [LARGE SCALE GENOMIC DNA]</scope>
    <source>
        <strain evidence="1 2">CBS 114824</strain>
    </source>
</reference>
<proteinExistence type="predicted"/>